<dbReference type="EMBL" id="FNEO01000006">
    <property type="protein sequence ID" value="SDJ71290.1"/>
    <property type="molecule type" value="Genomic_DNA"/>
</dbReference>
<dbReference type="Proteomes" id="UP000321579">
    <property type="component" value="Unassembled WGS sequence"/>
</dbReference>
<reference evidence="2 5" key="2">
    <citation type="submission" date="2019-07" db="EMBL/GenBank/DDBJ databases">
        <title>Whole genome shotgun sequence of Flavobacterium glycines NBRC 105008.</title>
        <authorList>
            <person name="Hosoyama A."/>
            <person name="Uohara A."/>
            <person name="Ohji S."/>
            <person name="Ichikawa N."/>
        </authorList>
    </citation>
    <scope>NUCLEOTIDE SEQUENCE [LARGE SCALE GENOMIC DNA]</scope>
    <source>
        <strain evidence="2 5">NBRC 105008</strain>
    </source>
</reference>
<feature type="transmembrane region" description="Helical" evidence="1">
    <location>
        <begin position="27"/>
        <end position="45"/>
    </location>
</feature>
<dbReference type="Proteomes" id="UP000182367">
    <property type="component" value="Unassembled WGS sequence"/>
</dbReference>
<sequence length="55" mass="6324">MRQVTNQNSGLKNQLNLMRNRGATGDAVILKMTITACLCLFYSKYKCMKKYDTML</sequence>
<dbReference type="EMBL" id="BJVF01000005">
    <property type="protein sequence ID" value="GEL11659.1"/>
    <property type="molecule type" value="Genomic_DNA"/>
</dbReference>
<accession>A0A511CGE3</accession>
<evidence type="ECO:0000313" key="3">
    <source>
        <dbReference type="EMBL" id="SDJ71290.1"/>
    </source>
</evidence>
<reference evidence="3 4" key="1">
    <citation type="submission" date="2016-10" db="EMBL/GenBank/DDBJ databases">
        <authorList>
            <person name="Varghese N."/>
            <person name="Submissions S."/>
        </authorList>
    </citation>
    <scope>NUCLEOTIDE SEQUENCE [LARGE SCALE GENOMIC DNA]</scope>
    <source>
        <strain evidence="3 4">Gm-149</strain>
    </source>
</reference>
<evidence type="ECO:0000313" key="5">
    <source>
        <dbReference type="Proteomes" id="UP000321579"/>
    </source>
</evidence>
<keyword evidence="1" id="KW-0812">Transmembrane</keyword>
<dbReference type="AlphaFoldDB" id="A0A511CGE3"/>
<evidence type="ECO:0000313" key="4">
    <source>
        <dbReference type="Proteomes" id="UP000182367"/>
    </source>
</evidence>
<organism evidence="2 5">
    <name type="scientific">Flavobacterium glycines</name>
    <dbReference type="NCBI Taxonomy" id="551990"/>
    <lineage>
        <taxon>Bacteria</taxon>
        <taxon>Pseudomonadati</taxon>
        <taxon>Bacteroidota</taxon>
        <taxon>Flavobacteriia</taxon>
        <taxon>Flavobacteriales</taxon>
        <taxon>Flavobacteriaceae</taxon>
        <taxon>Flavobacterium</taxon>
    </lineage>
</organism>
<evidence type="ECO:0000313" key="2">
    <source>
        <dbReference type="EMBL" id="GEL11659.1"/>
    </source>
</evidence>
<name>A0A511CGE3_9FLAO</name>
<protein>
    <submittedName>
        <fullName evidence="2">Uncharacterized protein</fullName>
    </submittedName>
</protein>
<keyword evidence="1" id="KW-1133">Transmembrane helix</keyword>
<gene>
    <name evidence="2" type="ORF">FGL01_23980</name>
    <name evidence="3" type="ORF">SAMN05192550_2627</name>
</gene>
<comment type="caution">
    <text evidence="2">The sequence shown here is derived from an EMBL/GenBank/DDBJ whole genome shotgun (WGS) entry which is preliminary data.</text>
</comment>
<proteinExistence type="predicted"/>
<keyword evidence="4" id="KW-1185">Reference proteome</keyword>
<keyword evidence="1" id="KW-0472">Membrane</keyword>
<evidence type="ECO:0000256" key="1">
    <source>
        <dbReference type="SAM" id="Phobius"/>
    </source>
</evidence>